<dbReference type="FunFam" id="3.30.1370.30:FF:000002">
    <property type="entry name" value="30S ribosomal protein S8"/>
    <property type="match status" value="1"/>
</dbReference>
<comment type="caution">
    <text evidence="10">The sequence shown here is derived from an EMBL/GenBank/DDBJ whole genome shotgun (WGS) entry which is preliminary data.</text>
</comment>
<evidence type="ECO:0000256" key="8">
    <source>
        <dbReference type="HAMAP-Rule" id="MF_01302"/>
    </source>
</evidence>
<dbReference type="SUPFAM" id="SSF56047">
    <property type="entry name" value="Ribosomal protein S8"/>
    <property type="match status" value="1"/>
</dbReference>
<accession>B0G505</accession>
<dbReference type="GO" id="GO:0003735">
    <property type="term" value="F:structural constituent of ribosome"/>
    <property type="evidence" value="ECO:0007669"/>
    <property type="project" value="InterPro"/>
</dbReference>
<protein>
    <recommendedName>
        <fullName evidence="6 8">Small ribosomal subunit protein uS8</fullName>
    </recommendedName>
</protein>
<dbReference type="Gene3D" id="3.30.1370.30">
    <property type="match status" value="1"/>
</dbReference>
<dbReference type="GO" id="GO:0005840">
    <property type="term" value="C:ribosome"/>
    <property type="evidence" value="ECO:0007669"/>
    <property type="project" value="UniProtKB-KW"/>
</dbReference>
<dbReference type="InterPro" id="IPR035987">
    <property type="entry name" value="Ribosomal_uS8_sf"/>
</dbReference>
<dbReference type="Gene3D" id="3.30.1490.10">
    <property type="match status" value="1"/>
</dbReference>
<dbReference type="GO" id="GO:0006412">
    <property type="term" value="P:translation"/>
    <property type="evidence" value="ECO:0007669"/>
    <property type="project" value="UniProtKB-UniRule"/>
</dbReference>
<comment type="subunit">
    <text evidence="7 8">Part of the 30S ribosomal subunit. Contacts proteins S5 and S12.</text>
</comment>
<comment type="function">
    <text evidence="8">One of the primary rRNA binding proteins, it binds directly to 16S rRNA central domain where it helps coordinate assembly of the platform of the 30S subunit.</text>
</comment>
<evidence type="ECO:0000256" key="2">
    <source>
        <dbReference type="ARBA" id="ARBA00022730"/>
    </source>
</evidence>
<dbReference type="GO" id="GO:1990904">
    <property type="term" value="C:ribonucleoprotein complex"/>
    <property type="evidence" value="ECO:0007669"/>
    <property type="project" value="UniProtKB-KW"/>
</dbReference>
<gene>
    <name evidence="8 10" type="primary">rpsH</name>
    <name evidence="10" type="ORF">DORFOR_01345</name>
</gene>
<dbReference type="Proteomes" id="UP000005359">
    <property type="component" value="Unassembled WGS sequence"/>
</dbReference>
<proteinExistence type="inferred from homology"/>
<evidence type="ECO:0000313" key="10">
    <source>
        <dbReference type="EMBL" id="EDR47379.1"/>
    </source>
</evidence>
<reference evidence="10 11" key="2">
    <citation type="submission" date="2007-10" db="EMBL/GenBank/DDBJ databases">
        <authorList>
            <person name="Fulton L."/>
            <person name="Clifton S."/>
            <person name="Fulton B."/>
            <person name="Xu J."/>
            <person name="Minx P."/>
            <person name="Pepin K.H."/>
            <person name="Johnson M."/>
            <person name="Thiruvilangam P."/>
            <person name="Bhonagiri V."/>
            <person name="Nash W.E."/>
            <person name="Wang C."/>
            <person name="Mardis E.R."/>
            <person name="Wilson R.K."/>
        </authorList>
    </citation>
    <scope>NUCLEOTIDE SEQUENCE [LARGE SCALE GENOMIC DNA]</scope>
    <source>
        <strain evidence="10 11">ATCC 27755</strain>
    </source>
</reference>
<name>B0G505_9FIRM</name>
<dbReference type="NCBIfam" id="NF001109">
    <property type="entry name" value="PRK00136.1"/>
    <property type="match status" value="1"/>
</dbReference>
<dbReference type="PaxDb" id="411461-DORFOR_01345"/>
<comment type="similarity">
    <text evidence="1 8 9">Belongs to the universal ribosomal protein uS8 family.</text>
</comment>
<dbReference type="GO" id="GO:0019843">
    <property type="term" value="F:rRNA binding"/>
    <property type="evidence" value="ECO:0007669"/>
    <property type="project" value="UniProtKB-UniRule"/>
</dbReference>
<dbReference type="Pfam" id="PF00410">
    <property type="entry name" value="Ribosomal_S8"/>
    <property type="match status" value="1"/>
</dbReference>
<organism evidence="10 11">
    <name type="scientific">Dorea formicigenerans ATCC 27755</name>
    <dbReference type="NCBI Taxonomy" id="411461"/>
    <lineage>
        <taxon>Bacteria</taxon>
        <taxon>Bacillati</taxon>
        <taxon>Bacillota</taxon>
        <taxon>Clostridia</taxon>
        <taxon>Lachnospirales</taxon>
        <taxon>Lachnospiraceae</taxon>
        <taxon>Dorea</taxon>
    </lineage>
</organism>
<keyword evidence="3 8" id="KW-0694">RNA-binding</keyword>
<dbReference type="GO" id="GO:0005737">
    <property type="term" value="C:cytoplasm"/>
    <property type="evidence" value="ECO:0007669"/>
    <property type="project" value="UniProtKB-ARBA"/>
</dbReference>
<keyword evidence="2 8" id="KW-0699">rRNA-binding</keyword>
<reference evidence="10 11" key="1">
    <citation type="submission" date="2007-10" db="EMBL/GenBank/DDBJ databases">
        <title>Draft genome sequence of Dorea formicigenerans(ATCC 27755).</title>
        <authorList>
            <person name="Sudarsanam P."/>
            <person name="Ley R."/>
            <person name="Guruge J."/>
            <person name="Turnbaugh P.J."/>
            <person name="Mahowald M."/>
            <person name="Liep D."/>
            <person name="Gordon J."/>
        </authorList>
    </citation>
    <scope>NUCLEOTIDE SEQUENCE [LARGE SCALE GENOMIC DNA]</scope>
    <source>
        <strain evidence="10 11">ATCC 27755</strain>
    </source>
</reference>
<sequence>MRRPFSESGEVFHEPGEENYIKQSIRRGGKQFMTMSDPIADMLTRIRNANTAKHDTVDVPSSKMKLAIANILLDEGYIEKYDIVEDGVFKTIHITLKYGADKNEKVITGLRRISKPGLRVYANSADLPRVLGGLGTAIISTNHGVITDKEARKLGVGGEVLCYIW</sequence>
<evidence type="ECO:0000256" key="1">
    <source>
        <dbReference type="ARBA" id="ARBA00006471"/>
    </source>
</evidence>
<dbReference type="PROSITE" id="PS00053">
    <property type="entry name" value="RIBOSOMAL_S8"/>
    <property type="match status" value="1"/>
</dbReference>
<dbReference type="STRING" id="411461.DORFOR_01345"/>
<evidence type="ECO:0000256" key="4">
    <source>
        <dbReference type="ARBA" id="ARBA00022980"/>
    </source>
</evidence>
<dbReference type="eggNOG" id="COG0096">
    <property type="taxonomic scope" value="Bacteria"/>
</dbReference>
<dbReference type="EMBL" id="AAXA02000012">
    <property type="protein sequence ID" value="EDR47379.1"/>
    <property type="molecule type" value="Genomic_DNA"/>
</dbReference>
<evidence type="ECO:0000313" key="11">
    <source>
        <dbReference type="Proteomes" id="UP000005359"/>
    </source>
</evidence>
<keyword evidence="5 8" id="KW-0687">Ribonucleoprotein</keyword>
<dbReference type="FunFam" id="3.30.1490.10:FF:000001">
    <property type="entry name" value="30S ribosomal protein S8"/>
    <property type="match status" value="1"/>
</dbReference>
<evidence type="ECO:0000256" key="7">
    <source>
        <dbReference type="ARBA" id="ARBA00046740"/>
    </source>
</evidence>
<evidence type="ECO:0000256" key="3">
    <source>
        <dbReference type="ARBA" id="ARBA00022884"/>
    </source>
</evidence>
<dbReference type="AlphaFoldDB" id="B0G505"/>
<evidence type="ECO:0000256" key="5">
    <source>
        <dbReference type="ARBA" id="ARBA00023274"/>
    </source>
</evidence>
<dbReference type="HAMAP" id="MF_01302_B">
    <property type="entry name" value="Ribosomal_uS8_B"/>
    <property type="match status" value="1"/>
</dbReference>
<dbReference type="PANTHER" id="PTHR11758">
    <property type="entry name" value="40S RIBOSOMAL PROTEIN S15A"/>
    <property type="match status" value="1"/>
</dbReference>
<evidence type="ECO:0000256" key="6">
    <source>
        <dbReference type="ARBA" id="ARBA00035258"/>
    </source>
</evidence>
<keyword evidence="4 8" id="KW-0689">Ribosomal protein</keyword>
<dbReference type="InterPro" id="IPR000630">
    <property type="entry name" value="Ribosomal_uS8"/>
</dbReference>
<evidence type="ECO:0000256" key="9">
    <source>
        <dbReference type="RuleBase" id="RU003660"/>
    </source>
</evidence>
<dbReference type="InterPro" id="IPR047863">
    <property type="entry name" value="Ribosomal_uS8_CS"/>
</dbReference>